<reference evidence="2 3" key="1">
    <citation type="submission" date="2016-10" db="EMBL/GenBank/DDBJ databases">
        <title>Marinobacter salinus sp. nov., a moderately halophilic bacterium isolated from a tidal flat environment.</title>
        <authorList>
            <person name="Park S.-J."/>
        </authorList>
    </citation>
    <scope>NUCLEOTIDE SEQUENCE [LARGE SCALE GENOMIC DNA]</scope>
    <source>
        <strain evidence="2 3">Hb8</strain>
    </source>
</reference>
<feature type="transmembrane region" description="Helical" evidence="1">
    <location>
        <begin position="6"/>
        <end position="23"/>
    </location>
</feature>
<accession>A0A1D9GM51</accession>
<dbReference type="KEGG" id="msq:BKP64_10825"/>
<dbReference type="STRING" id="1874317.BKP64_10825"/>
<evidence type="ECO:0000256" key="1">
    <source>
        <dbReference type="SAM" id="Phobius"/>
    </source>
</evidence>
<dbReference type="RefSeq" id="WP_070969680.1">
    <property type="nucleotide sequence ID" value="NZ_CP017715.1"/>
</dbReference>
<dbReference type="Proteomes" id="UP000177445">
    <property type="component" value="Chromosome"/>
</dbReference>
<dbReference type="OrthoDB" id="9255978at2"/>
<name>A0A1D9GM51_9GAMM</name>
<evidence type="ECO:0000313" key="2">
    <source>
        <dbReference type="EMBL" id="AOY88621.1"/>
    </source>
</evidence>
<dbReference type="EMBL" id="CP017715">
    <property type="protein sequence ID" value="AOY88621.1"/>
    <property type="molecule type" value="Genomic_DNA"/>
</dbReference>
<dbReference type="AlphaFoldDB" id="A0A1D9GM51"/>
<keyword evidence="1" id="KW-1133">Transmembrane helix</keyword>
<keyword evidence="1" id="KW-0812">Transmembrane</keyword>
<keyword evidence="3" id="KW-1185">Reference proteome</keyword>
<gene>
    <name evidence="2" type="ORF">BKP64_10825</name>
</gene>
<evidence type="ECO:0000313" key="3">
    <source>
        <dbReference type="Proteomes" id="UP000177445"/>
    </source>
</evidence>
<keyword evidence="1" id="KW-0472">Membrane</keyword>
<organism evidence="2 3">
    <name type="scientific">Marinobacter salinus</name>
    <dbReference type="NCBI Taxonomy" id="1874317"/>
    <lineage>
        <taxon>Bacteria</taxon>
        <taxon>Pseudomonadati</taxon>
        <taxon>Pseudomonadota</taxon>
        <taxon>Gammaproteobacteria</taxon>
        <taxon>Pseudomonadales</taxon>
        <taxon>Marinobacteraceae</taxon>
        <taxon>Marinobacter</taxon>
    </lineage>
</organism>
<proteinExistence type="predicted"/>
<protein>
    <submittedName>
        <fullName evidence="2">Uncharacterized protein</fullName>
    </submittedName>
</protein>
<sequence>MGFVTGVSLLLLWLFYIIFYRQFCVDRHRAELFEIRNRLFDRAAAGEISFDNKGYQLTRYTLNAFIRHAHKSCLAEFLMTLVSQKRMPESIKDSFRLRLSESLEGCTEEEKEIINGVFEDLHARYVILIVKTSPIALPAFLAYVVFSSVWKPIKQIAFRNLKKLSNPSSKGSASAALLYVDEQIYSESGNDVSRERFPRAVA</sequence>